<comment type="caution">
    <text evidence="2">The sequence shown here is derived from an EMBL/GenBank/DDBJ whole genome shotgun (WGS) entry which is preliminary data.</text>
</comment>
<keyword evidence="3" id="KW-1185">Reference proteome</keyword>
<keyword evidence="1" id="KW-0812">Transmembrane</keyword>
<dbReference type="Proteomes" id="UP000244722">
    <property type="component" value="Unassembled WGS sequence"/>
</dbReference>
<keyword evidence="1" id="KW-0472">Membrane</keyword>
<dbReference type="AlphaFoldDB" id="A0A2T6Z9N4"/>
<keyword evidence="1" id="KW-1133">Transmembrane helix</keyword>
<feature type="transmembrane region" description="Helical" evidence="1">
    <location>
        <begin position="6"/>
        <end position="30"/>
    </location>
</feature>
<protein>
    <submittedName>
        <fullName evidence="2">Uncharacterized protein</fullName>
    </submittedName>
</protein>
<proteinExistence type="predicted"/>
<dbReference type="EMBL" id="NESQ01000657">
    <property type="protein sequence ID" value="PUU72207.1"/>
    <property type="molecule type" value="Genomic_DNA"/>
</dbReference>
<accession>A0A2T6Z9N4</accession>
<evidence type="ECO:0000313" key="2">
    <source>
        <dbReference type="EMBL" id="PUU72207.1"/>
    </source>
</evidence>
<gene>
    <name evidence="2" type="ORF">B9Z19DRAFT_735570</name>
</gene>
<reference evidence="2 3" key="1">
    <citation type="submission" date="2017-04" db="EMBL/GenBank/DDBJ databases">
        <title>Draft genome sequence of Tuber borchii Vittad., a whitish edible truffle.</title>
        <authorList>
            <consortium name="DOE Joint Genome Institute"/>
            <person name="Murat C."/>
            <person name="Kuo A."/>
            <person name="Barry K.W."/>
            <person name="Clum A."/>
            <person name="Dockter R.B."/>
            <person name="Fauchery L."/>
            <person name="Iotti M."/>
            <person name="Kohler A."/>
            <person name="Labutti K."/>
            <person name="Lindquist E.A."/>
            <person name="Lipzen A."/>
            <person name="Ohm R.A."/>
            <person name="Wang M."/>
            <person name="Grigoriev I.V."/>
            <person name="Zambonelli A."/>
            <person name="Martin F.M."/>
        </authorList>
    </citation>
    <scope>NUCLEOTIDE SEQUENCE [LARGE SCALE GENOMIC DNA]</scope>
    <source>
        <strain evidence="2 3">Tbo3840</strain>
    </source>
</reference>
<sequence>MMEWWLCGWLIFLLLLSIEIITPSIMLIYIHKDKPDSYLASHESCCFPPLLRRPRLRPPLVQATHFAVPPSVAAEDE</sequence>
<organism evidence="2 3">
    <name type="scientific">Tuber borchii</name>
    <name type="common">White truffle</name>
    <dbReference type="NCBI Taxonomy" id="42251"/>
    <lineage>
        <taxon>Eukaryota</taxon>
        <taxon>Fungi</taxon>
        <taxon>Dikarya</taxon>
        <taxon>Ascomycota</taxon>
        <taxon>Pezizomycotina</taxon>
        <taxon>Pezizomycetes</taxon>
        <taxon>Pezizales</taxon>
        <taxon>Tuberaceae</taxon>
        <taxon>Tuber</taxon>
    </lineage>
</organism>
<name>A0A2T6Z9N4_TUBBO</name>
<evidence type="ECO:0000256" key="1">
    <source>
        <dbReference type="SAM" id="Phobius"/>
    </source>
</evidence>
<evidence type="ECO:0000313" key="3">
    <source>
        <dbReference type="Proteomes" id="UP000244722"/>
    </source>
</evidence>